<name>A0A0D7BCF8_9AGAR</name>
<keyword evidence="1" id="KW-0812">Transmembrane</keyword>
<organism evidence="2 3">
    <name type="scientific">Cylindrobasidium torrendii FP15055 ss-10</name>
    <dbReference type="NCBI Taxonomy" id="1314674"/>
    <lineage>
        <taxon>Eukaryota</taxon>
        <taxon>Fungi</taxon>
        <taxon>Dikarya</taxon>
        <taxon>Basidiomycota</taxon>
        <taxon>Agaricomycotina</taxon>
        <taxon>Agaricomycetes</taxon>
        <taxon>Agaricomycetidae</taxon>
        <taxon>Agaricales</taxon>
        <taxon>Marasmiineae</taxon>
        <taxon>Physalacriaceae</taxon>
        <taxon>Cylindrobasidium</taxon>
    </lineage>
</organism>
<reference evidence="2 3" key="1">
    <citation type="journal article" date="2015" name="Fungal Genet. Biol.">
        <title>Evolution of novel wood decay mechanisms in Agaricales revealed by the genome sequences of Fistulina hepatica and Cylindrobasidium torrendii.</title>
        <authorList>
            <person name="Floudas D."/>
            <person name="Held B.W."/>
            <person name="Riley R."/>
            <person name="Nagy L.G."/>
            <person name="Koehler G."/>
            <person name="Ransdell A.S."/>
            <person name="Younus H."/>
            <person name="Chow J."/>
            <person name="Chiniquy J."/>
            <person name="Lipzen A."/>
            <person name="Tritt A."/>
            <person name="Sun H."/>
            <person name="Haridas S."/>
            <person name="LaButti K."/>
            <person name="Ohm R.A."/>
            <person name="Kues U."/>
            <person name="Blanchette R.A."/>
            <person name="Grigoriev I.V."/>
            <person name="Minto R.E."/>
            <person name="Hibbett D.S."/>
        </authorList>
    </citation>
    <scope>NUCLEOTIDE SEQUENCE [LARGE SCALE GENOMIC DNA]</scope>
    <source>
        <strain evidence="2 3">FP15055 ss-10</strain>
    </source>
</reference>
<dbReference type="AlphaFoldDB" id="A0A0D7BCF8"/>
<feature type="transmembrane region" description="Helical" evidence="1">
    <location>
        <begin position="99"/>
        <end position="120"/>
    </location>
</feature>
<dbReference type="EMBL" id="KN880513">
    <property type="protein sequence ID" value="KIY67940.1"/>
    <property type="molecule type" value="Genomic_DNA"/>
</dbReference>
<protein>
    <recommendedName>
        <fullName evidence="4">MARVEL domain-containing protein</fullName>
    </recommendedName>
</protein>
<evidence type="ECO:0000256" key="1">
    <source>
        <dbReference type="SAM" id="Phobius"/>
    </source>
</evidence>
<accession>A0A0D7BCF8</accession>
<feature type="transmembrane region" description="Helical" evidence="1">
    <location>
        <begin position="70"/>
        <end position="93"/>
    </location>
</feature>
<sequence>MPAAEKALLKDGDAHPLTFKSFWRSPRNIIYGFSWFLAFAIATAELGLVSEQIQKHGNGSDYSDWPNNMLGYDMGLLLFNCIYTLLVVIGHFYSGPGTLGVALFVGAVFWGAGAGVFFQASAFKAHTCNKSVEFFQAYHPTFVPFMYTCEKYVAIEALAWSAWGLFVLMMFGILFHKVRFSVRPDVTFYGV</sequence>
<evidence type="ECO:0008006" key="4">
    <source>
        <dbReference type="Google" id="ProtNLM"/>
    </source>
</evidence>
<keyword evidence="1" id="KW-1133">Transmembrane helix</keyword>
<keyword evidence="3" id="KW-1185">Reference proteome</keyword>
<evidence type="ECO:0000313" key="2">
    <source>
        <dbReference type="EMBL" id="KIY67940.1"/>
    </source>
</evidence>
<gene>
    <name evidence="2" type="ORF">CYLTODRAFT_422063</name>
</gene>
<evidence type="ECO:0000313" key="3">
    <source>
        <dbReference type="Proteomes" id="UP000054007"/>
    </source>
</evidence>
<keyword evidence="1" id="KW-0472">Membrane</keyword>
<dbReference type="Proteomes" id="UP000054007">
    <property type="component" value="Unassembled WGS sequence"/>
</dbReference>
<proteinExistence type="predicted"/>
<dbReference type="OrthoDB" id="2558918at2759"/>
<feature type="transmembrane region" description="Helical" evidence="1">
    <location>
        <begin position="152"/>
        <end position="175"/>
    </location>
</feature>
<feature type="transmembrane region" description="Helical" evidence="1">
    <location>
        <begin position="29"/>
        <end position="49"/>
    </location>
</feature>